<dbReference type="AlphaFoldDB" id="A7MDL2"/>
<accession>A7MDL2</accession>
<organism evidence="1 2">
    <name type="scientific">Prochlorococcus marinus (strain NATL2A)</name>
    <dbReference type="NCBI Taxonomy" id="59920"/>
    <lineage>
        <taxon>Bacteria</taxon>
        <taxon>Bacillati</taxon>
        <taxon>Cyanobacteriota</taxon>
        <taxon>Cyanophyceae</taxon>
        <taxon>Synechococcales</taxon>
        <taxon>Prochlorococcaceae</taxon>
        <taxon>Prochlorococcus</taxon>
    </lineage>
</organism>
<dbReference type="KEGG" id="pmn:PMN2A_2018"/>
<dbReference type="EMBL" id="CP000095">
    <property type="protein sequence ID" value="ABU23950.1"/>
    <property type="molecule type" value="Genomic_DNA"/>
</dbReference>
<proteinExistence type="predicted"/>
<dbReference type="Proteomes" id="UP000002535">
    <property type="component" value="Chromosome"/>
</dbReference>
<dbReference type="HOGENOM" id="CLU_2864283_0_0_3"/>
<evidence type="ECO:0000313" key="1">
    <source>
        <dbReference type="EMBL" id="ABU23950.1"/>
    </source>
</evidence>
<keyword evidence="2" id="KW-1185">Reference proteome</keyword>
<sequence length="64" mass="7709">MTLFIFKRLSNRFSLKKIDNNKCYSRCEMDPLPNEIYQDIVDFQSDVNRPIDISIYREFKKEAA</sequence>
<dbReference type="STRING" id="59920.PMN2A_2018"/>
<gene>
    <name evidence="1" type="ordered locus">PMN2A_2018</name>
</gene>
<evidence type="ECO:0000313" key="2">
    <source>
        <dbReference type="Proteomes" id="UP000002535"/>
    </source>
</evidence>
<reference evidence="1 2" key="1">
    <citation type="journal article" date="2007" name="PLoS Genet.">
        <title>Patterns and implications of gene gain and loss in the evolution of Prochlorococcus.</title>
        <authorList>
            <person name="Kettler G.C."/>
            <person name="Martiny A.C."/>
            <person name="Huang K."/>
            <person name="Zucker J."/>
            <person name="Coleman M.L."/>
            <person name="Rodrigue S."/>
            <person name="Chen F."/>
            <person name="Lapidus A."/>
            <person name="Ferriera S."/>
            <person name="Johnson J."/>
            <person name="Steglich C."/>
            <person name="Church G.M."/>
            <person name="Richardson P."/>
            <person name="Chisholm S.W."/>
        </authorList>
    </citation>
    <scope>NUCLEOTIDE SEQUENCE [LARGE SCALE GENOMIC DNA]</scope>
    <source>
        <strain evidence="1 2">NATL2A</strain>
    </source>
</reference>
<protein>
    <submittedName>
        <fullName evidence="1">Uncharacterized protein</fullName>
    </submittedName>
</protein>
<name>A7MDL2_PROMT</name>